<evidence type="ECO:0000313" key="2">
    <source>
        <dbReference type="Proteomes" id="UP000515908"/>
    </source>
</evidence>
<proteinExistence type="predicted"/>
<name>A0A7G2C801_9TRYP</name>
<sequence length="418" mass="46950">MMRLNRVSLVWFADSTPKKRPTNAPVHTALPVSVLSSYLRQQPLHGTPQLCITNMLQIVFSQATPMGNAHSVELLYNKAKVAKMLPATVSFAQFCDALLPLTPLFLTINKVRPEDVRLLRYSLEKNTDHEKDLLSRLEVSWRDGLTREVLSELLGSLMAESPSSSTKEDSVWCTLLQLLPTYYVPVHEVQNKLYAAASSLPNCIQWSDLSSDPCSKAMEFSADKKAMRLLDRSRLSSETNCGAGVLEHFYGSGNQRYELTPGEMNGAIELVARVLPSYWVPLTTVAWQYTNFLDSLERSTAGKDVTLLSVARRWFPTIETLLDRRDLSFTMEKVTEDGSDGRFTRVRMSPNFSHPHRGESDPVYYTSGLGEPSCTAERVPPRLVGPTLVATKYASLVKKPSGRDFLMILRRVTRSRAR</sequence>
<reference evidence="1 2" key="1">
    <citation type="submission" date="2020-08" db="EMBL/GenBank/DDBJ databases">
        <authorList>
            <person name="Newling K."/>
            <person name="Davey J."/>
            <person name="Forrester S."/>
        </authorList>
    </citation>
    <scope>NUCLEOTIDE SEQUENCE [LARGE SCALE GENOMIC DNA]</scope>
    <source>
        <strain evidence="2">Crithidia deanei Carvalho (ATCC PRA-265)</strain>
    </source>
</reference>
<dbReference type="Proteomes" id="UP000515908">
    <property type="component" value="Chromosome 04"/>
</dbReference>
<dbReference type="EMBL" id="LR877148">
    <property type="protein sequence ID" value="CAD2214937.1"/>
    <property type="molecule type" value="Genomic_DNA"/>
</dbReference>
<keyword evidence="2" id="KW-1185">Reference proteome</keyword>
<evidence type="ECO:0000313" key="1">
    <source>
        <dbReference type="EMBL" id="CAD2214937.1"/>
    </source>
</evidence>
<protein>
    <submittedName>
        <fullName evidence="1">Uncharacterized protein</fullName>
    </submittedName>
</protein>
<gene>
    <name evidence="1" type="ORF">ADEAN_000239000</name>
</gene>
<dbReference type="AlphaFoldDB" id="A0A7G2C801"/>
<accession>A0A7G2C801</accession>
<dbReference type="VEuPathDB" id="TriTrypDB:ADEAN_000239000"/>
<organism evidence="1 2">
    <name type="scientific">Angomonas deanei</name>
    <dbReference type="NCBI Taxonomy" id="59799"/>
    <lineage>
        <taxon>Eukaryota</taxon>
        <taxon>Discoba</taxon>
        <taxon>Euglenozoa</taxon>
        <taxon>Kinetoplastea</taxon>
        <taxon>Metakinetoplastina</taxon>
        <taxon>Trypanosomatida</taxon>
        <taxon>Trypanosomatidae</taxon>
        <taxon>Strigomonadinae</taxon>
        <taxon>Angomonas</taxon>
    </lineage>
</organism>